<dbReference type="PANTHER" id="PTHR21677">
    <property type="entry name" value="CRAMPED PROTEIN"/>
    <property type="match status" value="1"/>
</dbReference>
<feature type="domain" description="SANT" evidence="6">
    <location>
        <begin position="168"/>
        <end position="214"/>
    </location>
</feature>
<organism evidence="8">
    <name type="scientific">Zea mays</name>
    <name type="common">Maize</name>
    <dbReference type="NCBI Taxonomy" id="4577"/>
    <lineage>
        <taxon>Eukaryota</taxon>
        <taxon>Viridiplantae</taxon>
        <taxon>Streptophyta</taxon>
        <taxon>Embryophyta</taxon>
        <taxon>Tracheophyta</taxon>
        <taxon>Spermatophyta</taxon>
        <taxon>Magnoliopsida</taxon>
        <taxon>Liliopsida</taxon>
        <taxon>Poales</taxon>
        <taxon>Poaceae</taxon>
        <taxon>PACMAD clade</taxon>
        <taxon>Panicoideae</taxon>
        <taxon>Andropogonodae</taxon>
        <taxon>Andropogoneae</taxon>
        <taxon>Tripsacinae</taxon>
        <taxon>Zea</taxon>
    </lineage>
</organism>
<evidence type="ECO:0000256" key="4">
    <source>
        <dbReference type="ARBA" id="ARBA00047761"/>
    </source>
</evidence>
<dbReference type="InterPro" id="IPR017884">
    <property type="entry name" value="SANT_dom"/>
</dbReference>
<keyword evidence="3" id="KW-0539">Nucleus</keyword>
<dbReference type="CDD" id="cd00167">
    <property type="entry name" value="SANT"/>
    <property type="match status" value="2"/>
</dbReference>
<evidence type="ECO:0000259" key="7">
    <source>
        <dbReference type="PROSITE" id="PS51746"/>
    </source>
</evidence>
<dbReference type="EMBL" id="NCVQ01000001">
    <property type="protein sequence ID" value="PWZ55094.1"/>
    <property type="molecule type" value="Genomic_DNA"/>
</dbReference>
<name>A0A317YBG5_MAIZE</name>
<keyword evidence="2" id="KW-0238">DNA-binding</keyword>
<dbReference type="SUPFAM" id="SSF81606">
    <property type="entry name" value="PP2C-like"/>
    <property type="match status" value="1"/>
</dbReference>
<dbReference type="GO" id="GO:0003677">
    <property type="term" value="F:DNA binding"/>
    <property type="evidence" value="ECO:0007669"/>
    <property type="project" value="UniProtKB-KW"/>
</dbReference>
<comment type="catalytic activity">
    <reaction evidence="5">
        <text>O-phospho-L-threonyl-[protein] + H2O = L-threonyl-[protein] + phosphate</text>
        <dbReference type="Rhea" id="RHEA:47004"/>
        <dbReference type="Rhea" id="RHEA-COMP:11060"/>
        <dbReference type="Rhea" id="RHEA-COMP:11605"/>
        <dbReference type="ChEBI" id="CHEBI:15377"/>
        <dbReference type="ChEBI" id="CHEBI:30013"/>
        <dbReference type="ChEBI" id="CHEBI:43474"/>
        <dbReference type="ChEBI" id="CHEBI:61977"/>
        <dbReference type="EC" id="3.1.3.16"/>
    </reaction>
</comment>
<evidence type="ECO:0000256" key="5">
    <source>
        <dbReference type="ARBA" id="ARBA00048336"/>
    </source>
</evidence>
<evidence type="ECO:0000259" key="6">
    <source>
        <dbReference type="PROSITE" id="PS51293"/>
    </source>
</evidence>
<gene>
    <name evidence="8" type="primary">Os01g0295700_0</name>
    <name evidence="8" type="ORF">Zm00014a_030033</name>
</gene>
<sequence>MKRTLHNEYNLYYTIRNNRGRQSPSGYWVYMCTPMSYTGSAPEPSDLNRKPAKNQTRQWAAWTHQEEEIFFNALRQVGKNFDKITHRVQSKNKDQVSHYYYRLVRRMKKLLGPRFSLDAKNSKDTIAAMLRCYWVYMCTPMSYIGSAPEPSDLNRKPAKNQTRQWAAWTHQEEEIFFNALRQVGKNFDKITHRVQSKNKDQVSHYYYRLVRRMKKLLGPRFSLDAKNSKDTIAAMLRCLEYWAFEMVVPSGISFRSNTRKFSFVSQIVSDAMRLFLEDANSPQASHENEIFAKYVEDSVRKAFLHGNLALADVSVINHSSSTTILSFFWYHNTDSIDLWEVRQLLVANAEDYRTVLCRKGIAVDMSKDHRPTYDAEHQRVIECGGYIEDGYLNGVLSMTRALGD</sequence>
<dbReference type="Proteomes" id="UP000251960">
    <property type="component" value="Chromosome 1"/>
</dbReference>
<dbReference type="Pfam" id="PF00249">
    <property type="entry name" value="Myb_DNA-binding"/>
    <property type="match status" value="2"/>
</dbReference>
<dbReference type="SMART" id="SM00717">
    <property type="entry name" value="SANT"/>
    <property type="match status" value="2"/>
</dbReference>
<dbReference type="InterPro" id="IPR055315">
    <property type="entry name" value="Cramped-like"/>
</dbReference>
<dbReference type="EC" id="3.1.3.16" evidence="1"/>
<dbReference type="InterPro" id="IPR036457">
    <property type="entry name" value="PPM-type-like_dom_sf"/>
</dbReference>
<accession>A0A317YBG5</accession>
<dbReference type="SUPFAM" id="SSF46689">
    <property type="entry name" value="Homeodomain-like"/>
    <property type="match status" value="2"/>
</dbReference>
<feature type="domain" description="SANT" evidence="6">
    <location>
        <begin position="62"/>
        <end position="108"/>
    </location>
</feature>
<dbReference type="PROSITE" id="PS51293">
    <property type="entry name" value="SANT"/>
    <property type="match status" value="2"/>
</dbReference>
<evidence type="ECO:0000313" key="8">
    <source>
        <dbReference type="EMBL" id="PWZ55094.1"/>
    </source>
</evidence>
<dbReference type="InterPro" id="IPR001005">
    <property type="entry name" value="SANT/Myb"/>
</dbReference>
<dbReference type="AlphaFoldDB" id="A0A317YBG5"/>
<dbReference type="ExpressionAtlas" id="A0A317YBG5">
    <property type="expression patterns" value="baseline and differential"/>
</dbReference>
<dbReference type="InterPro" id="IPR001932">
    <property type="entry name" value="PPM-type_phosphatase-like_dom"/>
</dbReference>
<dbReference type="GO" id="GO:0003682">
    <property type="term" value="F:chromatin binding"/>
    <property type="evidence" value="ECO:0007669"/>
    <property type="project" value="InterPro"/>
</dbReference>
<evidence type="ECO:0000256" key="1">
    <source>
        <dbReference type="ARBA" id="ARBA00013081"/>
    </source>
</evidence>
<evidence type="ECO:0000256" key="2">
    <source>
        <dbReference type="ARBA" id="ARBA00023125"/>
    </source>
</evidence>
<comment type="catalytic activity">
    <reaction evidence="4">
        <text>O-phospho-L-seryl-[protein] + H2O = L-seryl-[protein] + phosphate</text>
        <dbReference type="Rhea" id="RHEA:20629"/>
        <dbReference type="Rhea" id="RHEA-COMP:9863"/>
        <dbReference type="Rhea" id="RHEA-COMP:11604"/>
        <dbReference type="ChEBI" id="CHEBI:15377"/>
        <dbReference type="ChEBI" id="CHEBI:29999"/>
        <dbReference type="ChEBI" id="CHEBI:43474"/>
        <dbReference type="ChEBI" id="CHEBI:83421"/>
        <dbReference type="EC" id="3.1.3.16"/>
    </reaction>
</comment>
<evidence type="ECO:0000256" key="3">
    <source>
        <dbReference type="ARBA" id="ARBA00023242"/>
    </source>
</evidence>
<dbReference type="InterPro" id="IPR009057">
    <property type="entry name" value="Homeodomain-like_sf"/>
</dbReference>
<dbReference type="PROSITE" id="PS51746">
    <property type="entry name" value="PPM_2"/>
    <property type="match status" value="1"/>
</dbReference>
<protein>
    <recommendedName>
        <fullName evidence="1">protein-serine/threonine phosphatase</fullName>
        <ecNumber evidence="1">3.1.3.16</ecNumber>
    </recommendedName>
</protein>
<comment type="caution">
    <text evidence="8">The sequence shown here is derived from an EMBL/GenBank/DDBJ whole genome shotgun (WGS) entry which is preliminary data.</text>
</comment>
<proteinExistence type="predicted"/>
<dbReference type="Pfam" id="PF00481">
    <property type="entry name" value="PP2C"/>
    <property type="match status" value="1"/>
</dbReference>
<dbReference type="FunFam" id="1.10.10.60:FF:000287">
    <property type="entry name" value="TSL-kinase interacting protein 1"/>
    <property type="match status" value="2"/>
</dbReference>
<reference evidence="8" key="1">
    <citation type="journal article" date="2018" name="Nat. Genet.">
        <title>Extensive intraspecific gene order and gene structural variations between Mo17 and other maize genomes.</title>
        <authorList>
            <person name="Sun S."/>
            <person name="Zhou Y."/>
            <person name="Chen J."/>
            <person name="Shi J."/>
            <person name="Zhao H."/>
            <person name="Zhao H."/>
            <person name="Song W."/>
            <person name="Zhang M."/>
            <person name="Cui Y."/>
            <person name="Dong X."/>
            <person name="Liu H."/>
            <person name="Ma X."/>
            <person name="Jiao Y."/>
            <person name="Wang B."/>
            <person name="Wei X."/>
            <person name="Stein J.C."/>
            <person name="Glaubitz J.C."/>
            <person name="Lu F."/>
            <person name="Yu G."/>
            <person name="Liang C."/>
            <person name="Fengler K."/>
            <person name="Li B."/>
            <person name="Rafalski A."/>
            <person name="Schnable P.S."/>
            <person name="Ware D.H."/>
            <person name="Buckler E.S."/>
            <person name="Lai J."/>
        </authorList>
    </citation>
    <scope>NUCLEOTIDE SEQUENCE [LARGE SCALE GENOMIC DNA]</scope>
    <source>
        <tissue evidence="8">Seedling</tissue>
    </source>
</reference>
<dbReference type="PANTHER" id="PTHR21677:SF1">
    <property type="entry name" value="PROTEIN CRAMPED-LIKE"/>
    <property type="match status" value="1"/>
</dbReference>
<dbReference type="CDD" id="cd00143">
    <property type="entry name" value="PP2Cc"/>
    <property type="match status" value="1"/>
</dbReference>
<dbReference type="Gene3D" id="1.10.10.60">
    <property type="entry name" value="Homeodomain-like"/>
    <property type="match status" value="2"/>
</dbReference>
<dbReference type="GO" id="GO:0004722">
    <property type="term" value="F:protein serine/threonine phosphatase activity"/>
    <property type="evidence" value="ECO:0007669"/>
    <property type="project" value="UniProtKB-EC"/>
</dbReference>
<dbReference type="Gene3D" id="3.60.40.10">
    <property type="entry name" value="PPM-type phosphatase domain"/>
    <property type="match status" value="1"/>
</dbReference>
<feature type="domain" description="PPM-type phosphatase" evidence="7">
    <location>
        <begin position="260"/>
        <end position="404"/>
    </location>
</feature>